<organism evidence="2 3">
    <name type="scientific">Candidatus Enterovibrio escicola</name>
    <dbReference type="NCBI Taxonomy" id="1927127"/>
    <lineage>
        <taxon>Bacteria</taxon>
        <taxon>Pseudomonadati</taxon>
        <taxon>Pseudomonadota</taxon>
        <taxon>Gammaproteobacteria</taxon>
        <taxon>Vibrionales</taxon>
        <taxon>Vibrionaceae</taxon>
        <taxon>Enterovibrio</taxon>
    </lineage>
</organism>
<comment type="caution">
    <text evidence="2">The sequence shown here is derived from an EMBL/GenBank/DDBJ whole genome shotgun (WGS) entry which is preliminary data.</text>
</comment>
<feature type="domain" description="FRG" evidence="1">
    <location>
        <begin position="1"/>
        <end position="28"/>
    </location>
</feature>
<dbReference type="InterPro" id="IPR014966">
    <property type="entry name" value="FRG-dom"/>
</dbReference>
<dbReference type="Proteomes" id="UP000219020">
    <property type="component" value="Unassembled WGS sequence"/>
</dbReference>
<gene>
    <name evidence="2" type="ORF">BTN49_1653</name>
</gene>
<accession>A0A2A5T3E6</accession>
<sequence length="80" mass="9171">MQHYGLPTRLLDITNNPLVALYFASNTHSGRGRDSSNGEVIIYEVKDEDMKFHGSDNILAIRNLAKIDFQFSYPRIENNK</sequence>
<name>A0A2A5T3E6_9GAMM</name>
<dbReference type="EMBL" id="NBYY01000015">
    <property type="protein sequence ID" value="PCS22695.1"/>
    <property type="molecule type" value="Genomic_DNA"/>
</dbReference>
<evidence type="ECO:0000313" key="3">
    <source>
        <dbReference type="Proteomes" id="UP000219020"/>
    </source>
</evidence>
<protein>
    <recommendedName>
        <fullName evidence="1">FRG domain-containing protein</fullName>
    </recommendedName>
</protein>
<reference evidence="3" key="1">
    <citation type="submission" date="2017-04" db="EMBL/GenBank/DDBJ databases">
        <title>Genome evolution of the luminous symbionts of deep sea anglerfish.</title>
        <authorList>
            <person name="Hendry T.A."/>
        </authorList>
    </citation>
    <scope>NUCLEOTIDE SEQUENCE [LARGE SCALE GENOMIC DNA]</scope>
</reference>
<keyword evidence="3" id="KW-1185">Reference proteome</keyword>
<evidence type="ECO:0000259" key="1">
    <source>
        <dbReference type="Pfam" id="PF08867"/>
    </source>
</evidence>
<dbReference type="AlphaFoldDB" id="A0A2A5T3E6"/>
<proteinExistence type="predicted"/>
<evidence type="ECO:0000313" key="2">
    <source>
        <dbReference type="EMBL" id="PCS22695.1"/>
    </source>
</evidence>
<dbReference type="Pfam" id="PF08867">
    <property type="entry name" value="FRG"/>
    <property type="match status" value="1"/>
</dbReference>